<proteinExistence type="predicted"/>
<dbReference type="AlphaFoldDB" id="A0A381NLF5"/>
<dbReference type="PROSITE" id="PS51257">
    <property type="entry name" value="PROKAR_LIPOPROTEIN"/>
    <property type="match status" value="1"/>
</dbReference>
<gene>
    <name evidence="1" type="ORF">METZ01_LOCUS8275</name>
</gene>
<organism evidence="1">
    <name type="scientific">marine metagenome</name>
    <dbReference type="NCBI Taxonomy" id="408172"/>
    <lineage>
        <taxon>unclassified sequences</taxon>
        <taxon>metagenomes</taxon>
        <taxon>ecological metagenomes</taxon>
    </lineage>
</organism>
<protein>
    <submittedName>
        <fullName evidence="1">Uncharacterized protein</fullName>
    </submittedName>
</protein>
<dbReference type="EMBL" id="UINC01000444">
    <property type="protein sequence ID" value="SUZ55421.1"/>
    <property type="molecule type" value="Genomic_DNA"/>
</dbReference>
<name>A0A381NLF5_9ZZZZ</name>
<accession>A0A381NLF5</accession>
<sequence length="119" mass="11952">MKKLMNGWLVLSLAVLVGCAAAVPPGVGVWGVEMNTPLGALPATLTLNEDGTGSMSADGLGDAPIEGVMFDGNAITFEAAIDAQGQSLVLEFSGTVDGDSLEGEFGSDFGAFGVSGSRQ</sequence>
<evidence type="ECO:0000313" key="1">
    <source>
        <dbReference type="EMBL" id="SUZ55421.1"/>
    </source>
</evidence>
<reference evidence="1" key="1">
    <citation type="submission" date="2018-05" db="EMBL/GenBank/DDBJ databases">
        <authorList>
            <person name="Lanie J.A."/>
            <person name="Ng W.-L."/>
            <person name="Kazmierczak K.M."/>
            <person name="Andrzejewski T.M."/>
            <person name="Davidsen T.M."/>
            <person name="Wayne K.J."/>
            <person name="Tettelin H."/>
            <person name="Glass J.I."/>
            <person name="Rusch D."/>
            <person name="Podicherti R."/>
            <person name="Tsui H.-C.T."/>
            <person name="Winkler M.E."/>
        </authorList>
    </citation>
    <scope>NUCLEOTIDE SEQUENCE</scope>
</reference>